<dbReference type="PRINTS" id="PR00773">
    <property type="entry name" value="GRPEPROTEIN"/>
</dbReference>
<evidence type="ECO:0000256" key="4">
    <source>
        <dbReference type="RuleBase" id="RU004478"/>
    </source>
</evidence>
<keyword evidence="3" id="KW-0346">Stress response</keyword>
<dbReference type="InterPro" id="IPR000740">
    <property type="entry name" value="GrpE"/>
</dbReference>
<gene>
    <name evidence="3 5" type="primary">grpE</name>
    <name evidence="5" type="ORF">COU88_04855</name>
</gene>
<dbReference type="PANTHER" id="PTHR21237">
    <property type="entry name" value="GRPE PROTEIN"/>
    <property type="match status" value="1"/>
</dbReference>
<sequence length="163" mass="18803">MQQNKKTAPVKKDKVHEQIQQLRTDLAVCNDKYLRALADYRNLDNRLTQEKMRALLDIQKRTITTFLSLKDDIDNASLFEENEGLKLVKKKFEDIFRTFGVEKMETDGMEFSADTMECIQTEPGEKNNIVLQTHEQGYMLNGELLRVAKVTVSVATETKNNTN</sequence>
<dbReference type="SUPFAM" id="SSF51064">
    <property type="entry name" value="Head domain of nucleotide exchange factor GrpE"/>
    <property type="match status" value="1"/>
</dbReference>
<evidence type="ECO:0000256" key="2">
    <source>
        <dbReference type="ARBA" id="ARBA00023186"/>
    </source>
</evidence>
<dbReference type="GO" id="GO:0005737">
    <property type="term" value="C:cytoplasm"/>
    <property type="evidence" value="ECO:0007669"/>
    <property type="project" value="UniProtKB-SubCell"/>
</dbReference>
<name>A0A2M8KRE6_9BACT</name>
<comment type="similarity">
    <text evidence="1 3 4">Belongs to the GrpE family.</text>
</comment>
<dbReference type="GO" id="GO:0006457">
    <property type="term" value="P:protein folding"/>
    <property type="evidence" value="ECO:0007669"/>
    <property type="project" value="InterPro"/>
</dbReference>
<dbReference type="InterPro" id="IPR009012">
    <property type="entry name" value="GrpE_head"/>
</dbReference>
<dbReference type="GO" id="GO:0051087">
    <property type="term" value="F:protein-folding chaperone binding"/>
    <property type="evidence" value="ECO:0007669"/>
    <property type="project" value="InterPro"/>
</dbReference>
<dbReference type="Pfam" id="PF01025">
    <property type="entry name" value="GrpE"/>
    <property type="match status" value="1"/>
</dbReference>
<reference evidence="6" key="1">
    <citation type="submission" date="2017-09" db="EMBL/GenBank/DDBJ databases">
        <title>Depth-based differentiation of microbial function through sediment-hosted aquifers and enrichment of novel symbionts in the deep terrestrial subsurface.</title>
        <authorList>
            <person name="Probst A.J."/>
            <person name="Ladd B."/>
            <person name="Jarett J.K."/>
            <person name="Geller-Mcgrath D.E."/>
            <person name="Sieber C.M.K."/>
            <person name="Emerson J.B."/>
            <person name="Anantharaman K."/>
            <person name="Thomas B.C."/>
            <person name="Malmstrom R."/>
            <person name="Stieglmeier M."/>
            <person name="Klingl A."/>
            <person name="Woyke T."/>
            <person name="Ryan C.M."/>
            <person name="Banfield J.F."/>
        </authorList>
    </citation>
    <scope>NUCLEOTIDE SEQUENCE [LARGE SCALE GENOMIC DNA]</scope>
</reference>
<dbReference type="AlphaFoldDB" id="A0A2M8KRE6"/>
<comment type="subcellular location">
    <subcellularLocation>
        <location evidence="3">Cytoplasm</location>
    </subcellularLocation>
</comment>
<dbReference type="PANTHER" id="PTHR21237:SF23">
    <property type="entry name" value="GRPE PROTEIN HOMOLOG, MITOCHONDRIAL"/>
    <property type="match status" value="1"/>
</dbReference>
<evidence type="ECO:0000256" key="1">
    <source>
        <dbReference type="ARBA" id="ARBA00009054"/>
    </source>
</evidence>
<proteinExistence type="inferred from homology"/>
<dbReference type="SUPFAM" id="SSF58014">
    <property type="entry name" value="Coiled-coil domain of nucleotide exchange factor GrpE"/>
    <property type="match status" value="1"/>
</dbReference>
<evidence type="ECO:0000313" key="5">
    <source>
        <dbReference type="EMBL" id="PJE62473.1"/>
    </source>
</evidence>
<evidence type="ECO:0000313" key="6">
    <source>
        <dbReference type="Proteomes" id="UP000229554"/>
    </source>
</evidence>
<dbReference type="Proteomes" id="UP000229554">
    <property type="component" value="Unassembled WGS sequence"/>
</dbReference>
<comment type="caution">
    <text evidence="5">The sequence shown here is derived from an EMBL/GenBank/DDBJ whole genome shotgun (WGS) entry which is preliminary data.</text>
</comment>
<evidence type="ECO:0000256" key="3">
    <source>
        <dbReference type="HAMAP-Rule" id="MF_01151"/>
    </source>
</evidence>
<accession>A0A2M8KRE6</accession>
<dbReference type="Gene3D" id="2.30.22.10">
    <property type="entry name" value="Head domain of nucleotide exchange factor GrpE"/>
    <property type="match status" value="1"/>
</dbReference>
<dbReference type="GO" id="GO:0042803">
    <property type="term" value="F:protein homodimerization activity"/>
    <property type="evidence" value="ECO:0007669"/>
    <property type="project" value="InterPro"/>
</dbReference>
<comment type="subunit">
    <text evidence="3">Homodimer.</text>
</comment>
<keyword evidence="2 3" id="KW-0143">Chaperone</keyword>
<dbReference type="Gene3D" id="3.90.20.20">
    <property type="match status" value="1"/>
</dbReference>
<keyword evidence="3" id="KW-0963">Cytoplasm</keyword>
<organism evidence="5 6">
    <name type="scientific">Candidatus Roizmanbacteria bacterium CG10_big_fil_rev_8_21_14_0_10_39_6</name>
    <dbReference type="NCBI Taxonomy" id="1974853"/>
    <lineage>
        <taxon>Bacteria</taxon>
        <taxon>Candidatus Roizmaniibacteriota</taxon>
    </lineage>
</organism>
<dbReference type="GO" id="GO:0000774">
    <property type="term" value="F:adenyl-nucleotide exchange factor activity"/>
    <property type="evidence" value="ECO:0007669"/>
    <property type="project" value="InterPro"/>
</dbReference>
<dbReference type="GO" id="GO:0051082">
    <property type="term" value="F:unfolded protein binding"/>
    <property type="evidence" value="ECO:0007669"/>
    <property type="project" value="TreeGrafter"/>
</dbReference>
<dbReference type="EMBL" id="PFED01000197">
    <property type="protein sequence ID" value="PJE62473.1"/>
    <property type="molecule type" value="Genomic_DNA"/>
</dbReference>
<protein>
    <recommendedName>
        <fullName evidence="3">Protein GrpE</fullName>
    </recommendedName>
    <alternativeName>
        <fullName evidence="3">HSP-70 cofactor</fullName>
    </alternativeName>
</protein>
<dbReference type="InterPro" id="IPR013805">
    <property type="entry name" value="GrpE_CC"/>
</dbReference>
<comment type="function">
    <text evidence="3">Participates actively in the response to hyperosmotic and heat shock by preventing the aggregation of stress-denatured proteins, in association with DnaK and GrpE. It is the nucleotide exchange factor for DnaK and may function as a thermosensor. Unfolded proteins bind initially to DnaJ; upon interaction with the DnaJ-bound protein, DnaK hydrolyzes its bound ATP, resulting in the formation of a stable complex. GrpE releases ADP from DnaK; ATP binding to DnaK triggers the release of the substrate protein, thus completing the reaction cycle. Several rounds of ATP-dependent interactions between DnaJ, DnaK and GrpE are required for fully efficient folding.</text>
</comment>
<dbReference type="HAMAP" id="MF_01151">
    <property type="entry name" value="GrpE"/>
    <property type="match status" value="1"/>
</dbReference>